<dbReference type="CDD" id="cd00070">
    <property type="entry name" value="GLECT"/>
    <property type="match status" value="1"/>
</dbReference>
<dbReference type="PANTHER" id="PTHR11346">
    <property type="entry name" value="GALECTIN"/>
    <property type="match status" value="1"/>
</dbReference>
<dbReference type="PANTHER" id="PTHR11346:SF97">
    <property type="entry name" value="GALECTIN-1"/>
    <property type="match status" value="1"/>
</dbReference>
<dbReference type="InterPro" id="IPR013320">
    <property type="entry name" value="ConA-like_dom_sf"/>
</dbReference>
<proteinExistence type="predicted"/>
<dbReference type="SMART" id="SM00908">
    <property type="entry name" value="Gal-bind_lectin"/>
    <property type="match status" value="1"/>
</dbReference>
<evidence type="ECO:0000313" key="5">
    <source>
        <dbReference type="RefSeq" id="XP_015267541.1"/>
    </source>
</evidence>
<keyword evidence="4" id="KW-1185">Reference proteome</keyword>
<feature type="domain" description="Galectin" evidence="3">
    <location>
        <begin position="4"/>
        <end position="134"/>
    </location>
</feature>
<dbReference type="InterPro" id="IPR044156">
    <property type="entry name" value="Galectin-like"/>
</dbReference>
<evidence type="ECO:0000259" key="3">
    <source>
        <dbReference type="PROSITE" id="PS51304"/>
    </source>
</evidence>
<accession>A0ABM1K1F4</accession>
<name>A0ABM1K1F4_GEKJA</name>
<organism evidence="4 5">
    <name type="scientific">Gekko japonicus</name>
    <name type="common">Schlegel's Japanese gecko</name>
    <dbReference type="NCBI Taxonomy" id="146911"/>
    <lineage>
        <taxon>Eukaryota</taxon>
        <taxon>Metazoa</taxon>
        <taxon>Chordata</taxon>
        <taxon>Craniata</taxon>
        <taxon>Vertebrata</taxon>
        <taxon>Euteleostomi</taxon>
        <taxon>Lepidosauria</taxon>
        <taxon>Squamata</taxon>
        <taxon>Bifurcata</taxon>
        <taxon>Gekkota</taxon>
        <taxon>Gekkonidae</taxon>
        <taxon>Gekkoninae</taxon>
        <taxon>Gekko</taxon>
    </lineage>
</organism>
<dbReference type="RefSeq" id="XP_015267541.1">
    <property type="nucleotide sequence ID" value="XM_015412055.1"/>
</dbReference>
<dbReference type="Proteomes" id="UP000694871">
    <property type="component" value="Unplaced"/>
</dbReference>
<dbReference type="SUPFAM" id="SSF49899">
    <property type="entry name" value="Concanavalin A-like lectins/glucanases"/>
    <property type="match status" value="1"/>
</dbReference>
<dbReference type="InterPro" id="IPR001079">
    <property type="entry name" value="Galectin_CRD"/>
</dbReference>
<gene>
    <name evidence="5" type="primary">LOC107111133</name>
</gene>
<dbReference type="Pfam" id="PF00337">
    <property type="entry name" value="Gal-bind_lectin"/>
    <property type="match status" value="1"/>
</dbReference>
<dbReference type="SMART" id="SM00276">
    <property type="entry name" value="GLECT"/>
    <property type="match status" value="1"/>
</dbReference>
<reference evidence="5" key="1">
    <citation type="submission" date="2025-08" db="UniProtKB">
        <authorList>
            <consortium name="RefSeq"/>
        </authorList>
    </citation>
    <scope>IDENTIFICATION</scope>
</reference>
<evidence type="ECO:0000256" key="1">
    <source>
        <dbReference type="ARBA" id="ARBA00022734"/>
    </source>
</evidence>
<evidence type="ECO:0000256" key="2">
    <source>
        <dbReference type="RuleBase" id="RU102079"/>
    </source>
</evidence>
<sequence length="134" mass="14948">MDRGLTATQLKLQSGESFQVKGKVLPDAKGFTVNVGKDSENLVLHFNPRFDLHGDVDTIVLNSRHDGAWGEEQRESHFPFQPGEKAEVTIVFDASEVKVKLADGHEISFPNRLGLETIHFLSVEGDFKIKALKF</sequence>
<protein>
    <recommendedName>
        <fullName evidence="2">Galectin</fullName>
    </recommendedName>
</protein>
<dbReference type="Gene3D" id="2.60.120.200">
    <property type="match status" value="1"/>
</dbReference>
<dbReference type="GeneID" id="107111133"/>
<keyword evidence="1 2" id="KW-0430">Lectin</keyword>
<evidence type="ECO:0000313" key="4">
    <source>
        <dbReference type="Proteomes" id="UP000694871"/>
    </source>
</evidence>
<dbReference type="PROSITE" id="PS51304">
    <property type="entry name" value="GALECTIN"/>
    <property type="match status" value="1"/>
</dbReference>